<dbReference type="PANTHER" id="PTHR46313:SF3">
    <property type="entry name" value="PROLYCOPENE ISOMERASE, CHLOROPLASTIC"/>
    <property type="match status" value="1"/>
</dbReference>
<protein>
    <submittedName>
        <fullName evidence="2">FAD-dependent oxidoreductase</fullName>
    </submittedName>
</protein>
<dbReference type="InterPro" id="IPR045892">
    <property type="entry name" value="CrtISO-like"/>
</dbReference>
<dbReference type="SUPFAM" id="SSF51905">
    <property type="entry name" value="FAD/NAD(P)-binding domain"/>
    <property type="match status" value="1"/>
</dbReference>
<dbReference type="InterPro" id="IPR002937">
    <property type="entry name" value="Amino_oxidase"/>
</dbReference>
<sequence>MMKQVVIVGGGIAGLTAAALIAQEGHAVTVLEGSREWGGSAGKFTRRDLTYPVGATLGMGFEPGGIHARVLDHLGVTHQVKPLDVVMTIRIEGRLIHYYQNRDAFLTELTSHFPEQASSIRAFFAEIEQIHEAIRPLMAELPALPLQDLADVRRLVRHTKSVVLLPYFPLTIGHLLRKHRLADTLFAQVIDGILLDSMQTGQEASALLGAVALSIYHEGAYYVPGGLYRLAEQLKETAEASGATCLLGRKVTSIRKTPDGFLIEDRRGRLTLADAVICAVPLEGIREVVSADMRRTLRRTYQRQEKLQQWATFTYYAAIPESIILSDEAFRQVHDPSLPSGHAFISLSRPDDRLRAPVGQRTLTMSCHVPIGTFDKTNRKRYDEQVEKMSAIFEAILEQQFPGFRQQAIERHPGGPGAWVRYTFRPDGGVGGYPQRPSTSLLFAAPFRTGINHFFAIGDTIFPGAGTIGATTSAIHVARQFDVRL</sequence>
<dbReference type="EMBL" id="LDQV01000016">
    <property type="protein sequence ID" value="KTR27331.1"/>
    <property type="molecule type" value="Genomic_DNA"/>
</dbReference>
<dbReference type="AlphaFoldDB" id="A0AAW3MCU1"/>
<dbReference type="GO" id="GO:0016116">
    <property type="term" value="P:carotenoid metabolic process"/>
    <property type="evidence" value="ECO:0007669"/>
    <property type="project" value="InterPro"/>
</dbReference>
<accession>A0AAW3MCU1</accession>
<dbReference type="Gene3D" id="3.90.660.50">
    <property type="match status" value="1"/>
</dbReference>
<name>A0AAW3MCU1_9BACL</name>
<dbReference type="GO" id="GO:0016491">
    <property type="term" value="F:oxidoreductase activity"/>
    <property type="evidence" value="ECO:0007669"/>
    <property type="project" value="InterPro"/>
</dbReference>
<organism evidence="2 3">
    <name type="scientific">Exiguobacterium indicum</name>
    <dbReference type="NCBI Taxonomy" id="296995"/>
    <lineage>
        <taxon>Bacteria</taxon>
        <taxon>Bacillati</taxon>
        <taxon>Bacillota</taxon>
        <taxon>Bacilli</taxon>
        <taxon>Bacillales</taxon>
        <taxon>Bacillales Family XII. Incertae Sedis</taxon>
        <taxon>Exiguobacterium</taxon>
    </lineage>
</organism>
<reference evidence="2 3" key="1">
    <citation type="journal article" date="2016" name="Front. Microbiol.">
        <title>Genomic Resource of Rice Seed Associated Bacteria.</title>
        <authorList>
            <person name="Midha S."/>
            <person name="Bansal K."/>
            <person name="Sharma S."/>
            <person name="Kumar N."/>
            <person name="Patil P.P."/>
            <person name="Chaudhry V."/>
            <person name="Patil P.B."/>
        </authorList>
    </citation>
    <scope>NUCLEOTIDE SEQUENCE [LARGE SCALE GENOMIC DNA]</scope>
    <source>
        <strain evidence="2 3">RSA11</strain>
    </source>
</reference>
<proteinExistence type="predicted"/>
<evidence type="ECO:0000259" key="1">
    <source>
        <dbReference type="Pfam" id="PF01593"/>
    </source>
</evidence>
<dbReference type="Proteomes" id="UP000072605">
    <property type="component" value="Unassembled WGS sequence"/>
</dbReference>
<dbReference type="InterPro" id="IPR036188">
    <property type="entry name" value="FAD/NAD-bd_sf"/>
</dbReference>
<evidence type="ECO:0000313" key="3">
    <source>
        <dbReference type="Proteomes" id="UP000072605"/>
    </source>
</evidence>
<gene>
    <name evidence="2" type="ORF">RSA11_06285</name>
</gene>
<dbReference type="Gene3D" id="3.50.50.60">
    <property type="entry name" value="FAD/NAD(P)-binding domain"/>
    <property type="match status" value="2"/>
</dbReference>
<evidence type="ECO:0000313" key="2">
    <source>
        <dbReference type="EMBL" id="KTR27331.1"/>
    </source>
</evidence>
<dbReference type="PANTHER" id="PTHR46313">
    <property type="match status" value="1"/>
</dbReference>
<dbReference type="Pfam" id="PF01593">
    <property type="entry name" value="Amino_oxidase"/>
    <property type="match status" value="1"/>
</dbReference>
<feature type="domain" description="Amine oxidase" evidence="1">
    <location>
        <begin position="12"/>
        <end position="480"/>
    </location>
</feature>
<comment type="caution">
    <text evidence="2">The sequence shown here is derived from an EMBL/GenBank/DDBJ whole genome shotgun (WGS) entry which is preliminary data.</text>
</comment>